<dbReference type="GO" id="GO:0030162">
    <property type="term" value="P:regulation of proteolysis"/>
    <property type="evidence" value="ECO:0007669"/>
    <property type="project" value="TreeGrafter"/>
</dbReference>
<reference evidence="1" key="1">
    <citation type="journal article" date="2020" name="Stud. Mycol.">
        <title>101 Dothideomycetes genomes: a test case for predicting lifestyles and emergence of pathogens.</title>
        <authorList>
            <person name="Haridas S."/>
            <person name="Albert R."/>
            <person name="Binder M."/>
            <person name="Bloem J."/>
            <person name="Labutti K."/>
            <person name="Salamov A."/>
            <person name="Andreopoulos B."/>
            <person name="Baker S."/>
            <person name="Barry K."/>
            <person name="Bills G."/>
            <person name="Bluhm B."/>
            <person name="Cannon C."/>
            <person name="Castanera R."/>
            <person name="Culley D."/>
            <person name="Daum C."/>
            <person name="Ezra D."/>
            <person name="Gonzalez J."/>
            <person name="Henrissat B."/>
            <person name="Kuo A."/>
            <person name="Liang C."/>
            <person name="Lipzen A."/>
            <person name="Lutzoni F."/>
            <person name="Magnuson J."/>
            <person name="Mondo S."/>
            <person name="Nolan M."/>
            <person name="Ohm R."/>
            <person name="Pangilinan J."/>
            <person name="Park H.-J."/>
            <person name="Ramirez L."/>
            <person name="Alfaro M."/>
            <person name="Sun H."/>
            <person name="Tritt A."/>
            <person name="Yoshinaga Y."/>
            <person name="Zwiers L.-H."/>
            <person name="Turgeon B."/>
            <person name="Goodwin S."/>
            <person name="Spatafora J."/>
            <person name="Crous P."/>
            <person name="Grigoriev I."/>
        </authorList>
    </citation>
    <scope>NUCLEOTIDE SEQUENCE</scope>
    <source>
        <strain evidence="1">CBS 262.69</strain>
    </source>
</reference>
<dbReference type="OrthoDB" id="2506647at2759"/>
<dbReference type="GO" id="GO:0046578">
    <property type="term" value="P:regulation of Ras protein signal transduction"/>
    <property type="evidence" value="ECO:0007669"/>
    <property type="project" value="TreeGrafter"/>
</dbReference>
<evidence type="ECO:0000313" key="1">
    <source>
        <dbReference type="EMBL" id="KAF2397579.1"/>
    </source>
</evidence>
<dbReference type="GO" id="GO:0005543">
    <property type="term" value="F:phospholipid binding"/>
    <property type="evidence" value="ECO:0007669"/>
    <property type="project" value="TreeGrafter"/>
</dbReference>
<dbReference type="Gene3D" id="3.90.280.10">
    <property type="entry name" value="PEBP-like"/>
    <property type="match status" value="1"/>
</dbReference>
<dbReference type="AlphaFoldDB" id="A0A6G1HP12"/>
<evidence type="ECO:0000313" key="2">
    <source>
        <dbReference type="Proteomes" id="UP000799640"/>
    </source>
</evidence>
<dbReference type="InterPro" id="IPR008914">
    <property type="entry name" value="PEBP"/>
</dbReference>
<accession>A0A6G1HP12</accession>
<proteinExistence type="predicted"/>
<protein>
    <submittedName>
        <fullName evidence="1">Terminal flower 1-like protein-like protein</fullName>
    </submittedName>
</protein>
<dbReference type="Proteomes" id="UP000799640">
    <property type="component" value="Unassembled WGS sequence"/>
</dbReference>
<dbReference type="InterPro" id="IPR035810">
    <property type="entry name" value="PEBP_euk"/>
</dbReference>
<dbReference type="InterPro" id="IPR036610">
    <property type="entry name" value="PEBP-like_sf"/>
</dbReference>
<keyword evidence="2" id="KW-1185">Reference proteome</keyword>
<dbReference type="Pfam" id="PF01161">
    <property type="entry name" value="PBP"/>
    <property type="match status" value="1"/>
</dbReference>
<sequence length="201" mass="21602">MVSLPASTPTALPNPPVIDDFTPSLLLSVTWPHHKSVSLGNTLSPDTCSSAPTVSLHAPSSSTAKDTTYILTLTDPDAPSREDPKWSEFCHWIATGVPLDSSSSNKIEGGATEALTQTAAKGLEEIIEYQPPSPPEKTGPHRYVFLAWKAANGSTDGELTKPEGRQNWGTGKVRHGVRQWAEENGLVPVAANFIYSQNDKQ</sequence>
<dbReference type="PANTHER" id="PTHR11362">
    <property type="entry name" value="PHOSPHATIDYLETHANOLAMINE-BINDING PROTEIN"/>
    <property type="match status" value="1"/>
</dbReference>
<dbReference type="PANTHER" id="PTHR11362:SF148">
    <property type="entry name" value="CARBOXYPEPTIDASE Y INHIBITOR"/>
    <property type="match status" value="1"/>
</dbReference>
<dbReference type="EMBL" id="ML996703">
    <property type="protein sequence ID" value="KAF2397579.1"/>
    <property type="molecule type" value="Genomic_DNA"/>
</dbReference>
<gene>
    <name evidence="1" type="ORF">EJ06DRAFT_156683</name>
</gene>
<dbReference type="SUPFAM" id="SSF49777">
    <property type="entry name" value="PEBP-like"/>
    <property type="match status" value="1"/>
</dbReference>
<organism evidence="1 2">
    <name type="scientific">Trichodelitschia bisporula</name>
    <dbReference type="NCBI Taxonomy" id="703511"/>
    <lineage>
        <taxon>Eukaryota</taxon>
        <taxon>Fungi</taxon>
        <taxon>Dikarya</taxon>
        <taxon>Ascomycota</taxon>
        <taxon>Pezizomycotina</taxon>
        <taxon>Dothideomycetes</taxon>
        <taxon>Dothideomycetes incertae sedis</taxon>
        <taxon>Phaeotrichales</taxon>
        <taxon>Phaeotrichaceae</taxon>
        <taxon>Trichodelitschia</taxon>
    </lineage>
</organism>
<dbReference type="CDD" id="cd00866">
    <property type="entry name" value="PEBP_euk"/>
    <property type="match status" value="1"/>
</dbReference>
<name>A0A6G1HP12_9PEZI</name>
<dbReference type="GO" id="GO:0030414">
    <property type="term" value="F:peptidase inhibitor activity"/>
    <property type="evidence" value="ECO:0007669"/>
    <property type="project" value="TreeGrafter"/>
</dbReference>